<dbReference type="GO" id="GO:0030288">
    <property type="term" value="C:outer membrane-bounded periplasmic space"/>
    <property type="evidence" value="ECO:0007669"/>
    <property type="project" value="TreeGrafter"/>
</dbReference>
<keyword evidence="2" id="KW-0645">Protease</keyword>
<dbReference type="GO" id="GO:0008236">
    <property type="term" value="F:serine-type peptidase activity"/>
    <property type="evidence" value="ECO:0007669"/>
    <property type="project" value="InterPro"/>
</dbReference>
<dbReference type="Pfam" id="PF03572">
    <property type="entry name" value="Peptidase_S41"/>
    <property type="match status" value="1"/>
</dbReference>
<comment type="caution">
    <text evidence="2">The sequence shown here is derived from an EMBL/GenBank/DDBJ whole genome shotgun (WGS) entry which is preliminary data.</text>
</comment>
<keyword evidence="2" id="KW-0378">Hydrolase</keyword>
<dbReference type="InterPro" id="IPR005151">
    <property type="entry name" value="Tail-specific_protease"/>
</dbReference>
<organism evidence="2 3">
    <name type="scientific">Pseudomonas aeruginosa</name>
    <dbReference type="NCBI Taxonomy" id="287"/>
    <lineage>
        <taxon>Bacteria</taxon>
        <taxon>Pseudomonadati</taxon>
        <taxon>Pseudomonadota</taxon>
        <taxon>Gammaproteobacteria</taxon>
        <taxon>Pseudomonadales</taxon>
        <taxon>Pseudomonadaceae</taxon>
        <taxon>Pseudomonas</taxon>
    </lineage>
</organism>
<evidence type="ECO:0000313" key="3">
    <source>
        <dbReference type="Proteomes" id="UP000253594"/>
    </source>
</evidence>
<dbReference type="GO" id="GO:0006508">
    <property type="term" value="P:proteolysis"/>
    <property type="evidence" value="ECO:0007669"/>
    <property type="project" value="UniProtKB-KW"/>
</dbReference>
<dbReference type="GO" id="GO:0007165">
    <property type="term" value="P:signal transduction"/>
    <property type="evidence" value="ECO:0007669"/>
    <property type="project" value="TreeGrafter"/>
</dbReference>
<feature type="non-terminal residue" evidence="2">
    <location>
        <position position="1"/>
    </location>
</feature>
<dbReference type="PANTHER" id="PTHR32060">
    <property type="entry name" value="TAIL-SPECIFIC PROTEASE"/>
    <property type="match status" value="1"/>
</dbReference>
<evidence type="ECO:0000259" key="1">
    <source>
        <dbReference type="Pfam" id="PF03572"/>
    </source>
</evidence>
<accession>A0A367LUH5</accession>
<dbReference type="InterPro" id="IPR029045">
    <property type="entry name" value="ClpP/crotonase-like_dom_sf"/>
</dbReference>
<gene>
    <name evidence="2" type="ORF">DT376_43060</name>
</gene>
<dbReference type="PANTHER" id="PTHR32060:SF22">
    <property type="entry name" value="CARBOXYL-TERMINAL-PROCESSING PEPTIDASE 3, CHLOROPLASTIC"/>
    <property type="match status" value="1"/>
</dbReference>
<feature type="domain" description="Tail specific protease" evidence="1">
    <location>
        <begin position="9"/>
        <end position="93"/>
    </location>
</feature>
<name>A0A367LUH5_PSEAI</name>
<feature type="non-terminal residue" evidence="2">
    <location>
        <position position="97"/>
    </location>
</feature>
<protein>
    <submittedName>
        <fullName evidence="2">Tail-specific protease</fullName>
    </submittedName>
</protein>
<proteinExistence type="predicted"/>
<dbReference type="Gene3D" id="3.90.226.10">
    <property type="entry name" value="2-enoyl-CoA Hydratase, Chain A, domain 1"/>
    <property type="match status" value="1"/>
</dbReference>
<dbReference type="AlphaFoldDB" id="A0A367LUH5"/>
<evidence type="ECO:0000313" key="2">
    <source>
        <dbReference type="EMBL" id="RCI67748.1"/>
    </source>
</evidence>
<dbReference type="GO" id="GO:0004175">
    <property type="term" value="F:endopeptidase activity"/>
    <property type="evidence" value="ECO:0007669"/>
    <property type="project" value="TreeGrafter"/>
</dbReference>
<reference evidence="2 3" key="1">
    <citation type="submission" date="2018-07" db="EMBL/GenBank/DDBJ databases">
        <title>Mechanisms of high-level aminoglycoside resistance among Gram-negative pathogens in Brazil.</title>
        <authorList>
            <person name="Ballaben A.S."/>
            <person name="Darini A.L.C."/>
            <person name="Doi Y."/>
        </authorList>
    </citation>
    <scope>NUCLEOTIDE SEQUENCE [LARGE SCALE GENOMIC DNA]</scope>
    <source>
        <strain evidence="2 3">B2-305</strain>
    </source>
</reference>
<dbReference type="EMBL" id="QORE01003700">
    <property type="protein sequence ID" value="RCI67748.1"/>
    <property type="molecule type" value="Genomic_DNA"/>
</dbReference>
<dbReference type="SUPFAM" id="SSF52096">
    <property type="entry name" value="ClpP/crotonase"/>
    <property type="match status" value="1"/>
</dbReference>
<sequence length="97" mass="10664">GYPDGRCYKLGVIDLPAFYLDFKAYRAGDPNYKSTTRDVKKLVAELQKDKVDGIVLDLRNNGGGSLQEATELTGLFIDQGPTVLVRNSDGRVDVLND</sequence>
<dbReference type="Proteomes" id="UP000253594">
    <property type="component" value="Unassembled WGS sequence"/>
</dbReference>